<dbReference type="SUPFAM" id="SSF52833">
    <property type="entry name" value="Thioredoxin-like"/>
    <property type="match status" value="1"/>
</dbReference>
<proteinExistence type="predicted"/>
<dbReference type="InterPro" id="IPR036249">
    <property type="entry name" value="Thioredoxin-like_sf"/>
</dbReference>
<dbReference type="PROSITE" id="PS51352">
    <property type="entry name" value="THIOREDOXIN_2"/>
    <property type="match status" value="1"/>
</dbReference>
<sequence length="662" mass="72183">MRSLRTLTVAAGLLGMTPFVAMGQSKTTPAALLDFKPSLKGVEYELVTDPAAINACKVEAVTDANKQQVGFALRDGQGKLLRKFLDTDGNRLLDQWSYYQDGFEVYRENDLNNDRSLDTCRWLNAGGTRIATVKSIAKGAKENEKDKEWKVQITGWKRLSAEEASKVFVQALVSSDLPLMESVLATPEELTALGVPQATIKQVADGATNRVTEVRAVLQNLKGWNSQTVWSRLDGMMPHLIPADPSTSLKQDLILYENAVIFPATTAGQANAPNMAFLQVPEMIKLGDVWKFVALPRAVDPTKPLVASEGGIRSSLFQEHGAVAGGPQDPEVETALKELATYDEANASAESKTALAQFHRGRIPLLQAVVKVAKTPEDRLIYNKQIVDSLAAAYQTGLFAAGLGALDKLVESEQGSKLGTYAAFRKIFAEFAAKNDEGGNVMANQKKWMADLKGFVDKNPKAEESPDALLQLASAHEYNAEEDEAKTFYNTLTRSFADTDQGRKAAGALNRLDLVGKPLDIKGQSLNKETIDTAKSRGKALLVTFWATWADPVKKDLPELVKLYEKYHGQGLDIVGICLDERSEDLDEFLKGNPLPWPQIYEPGGLEKNPFASSYGIIALPTMILVDSQGKVVNRSIRTAAELEKQLEKVLASKDGVALGAK</sequence>
<dbReference type="Gene3D" id="3.40.30.10">
    <property type="entry name" value="Glutaredoxin"/>
    <property type="match status" value="1"/>
</dbReference>
<dbReference type="RefSeq" id="WP_406696808.1">
    <property type="nucleotide sequence ID" value="NZ_CP155447.1"/>
</dbReference>
<feature type="chain" id="PRO_5043369290" evidence="1">
    <location>
        <begin position="22"/>
        <end position="662"/>
    </location>
</feature>
<dbReference type="PANTHER" id="PTHR42852:SF13">
    <property type="entry name" value="PROTEIN DIPZ"/>
    <property type="match status" value="1"/>
</dbReference>
<feature type="signal peptide" evidence="1">
    <location>
        <begin position="1"/>
        <end position="21"/>
    </location>
</feature>
<accession>A0AAU7CFZ1</accession>
<evidence type="ECO:0000313" key="3">
    <source>
        <dbReference type="EMBL" id="XBH04062.1"/>
    </source>
</evidence>
<feature type="domain" description="Thioredoxin" evidence="2">
    <location>
        <begin position="499"/>
        <end position="652"/>
    </location>
</feature>
<dbReference type="EMBL" id="CP155447">
    <property type="protein sequence ID" value="XBH04062.1"/>
    <property type="molecule type" value="Genomic_DNA"/>
</dbReference>
<dbReference type="Gene3D" id="1.25.40.10">
    <property type="entry name" value="Tetratricopeptide repeat domain"/>
    <property type="match status" value="1"/>
</dbReference>
<keyword evidence="1" id="KW-0732">Signal</keyword>
<protein>
    <submittedName>
        <fullName evidence="3">Redoxin domain-containing protein</fullName>
    </submittedName>
</protein>
<dbReference type="PANTHER" id="PTHR42852">
    <property type="entry name" value="THIOL:DISULFIDE INTERCHANGE PROTEIN DSBE"/>
    <property type="match status" value="1"/>
</dbReference>
<organism evidence="3">
    <name type="scientific">Singulisphaera sp. Ch08</name>
    <dbReference type="NCBI Taxonomy" id="3120278"/>
    <lineage>
        <taxon>Bacteria</taxon>
        <taxon>Pseudomonadati</taxon>
        <taxon>Planctomycetota</taxon>
        <taxon>Planctomycetia</taxon>
        <taxon>Isosphaerales</taxon>
        <taxon>Isosphaeraceae</taxon>
        <taxon>Singulisphaera</taxon>
    </lineage>
</organism>
<dbReference type="AlphaFoldDB" id="A0AAU7CFZ1"/>
<dbReference type="GO" id="GO:0006950">
    <property type="term" value="P:response to stress"/>
    <property type="evidence" value="ECO:0007669"/>
    <property type="project" value="UniProtKB-ARBA"/>
</dbReference>
<dbReference type="InterPro" id="IPR011990">
    <property type="entry name" value="TPR-like_helical_dom_sf"/>
</dbReference>
<dbReference type="Pfam" id="PF00578">
    <property type="entry name" value="AhpC-TSA"/>
    <property type="match status" value="1"/>
</dbReference>
<dbReference type="InterPro" id="IPR000866">
    <property type="entry name" value="AhpC/TSA"/>
</dbReference>
<dbReference type="CDD" id="cd02966">
    <property type="entry name" value="TlpA_like_family"/>
    <property type="match status" value="1"/>
</dbReference>
<gene>
    <name evidence="3" type="ORF">V5E97_38050</name>
</gene>
<evidence type="ECO:0000256" key="1">
    <source>
        <dbReference type="SAM" id="SignalP"/>
    </source>
</evidence>
<dbReference type="InterPro" id="IPR013766">
    <property type="entry name" value="Thioredoxin_domain"/>
</dbReference>
<dbReference type="InterPro" id="IPR050553">
    <property type="entry name" value="Thioredoxin_ResA/DsbE_sf"/>
</dbReference>
<evidence type="ECO:0000259" key="2">
    <source>
        <dbReference type="PROSITE" id="PS51352"/>
    </source>
</evidence>
<name>A0AAU7CFZ1_9BACT</name>
<reference evidence="3" key="1">
    <citation type="submission" date="2024-05" db="EMBL/GenBank/DDBJ databases">
        <title>Planctomycetes of the genus Singulisphaera possess chitinolytic capabilities.</title>
        <authorList>
            <person name="Ivanova A."/>
        </authorList>
    </citation>
    <scope>NUCLEOTIDE SEQUENCE</scope>
    <source>
        <strain evidence="3">Ch08T</strain>
    </source>
</reference>